<dbReference type="SUPFAM" id="SSF81321">
    <property type="entry name" value="Family A G protein-coupled receptor-like"/>
    <property type="match status" value="2"/>
</dbReference>
<accession>A0A9P1IV82</accession>
<feature type="transmembrane region" description="Helical" evidence="1">
    <location>
        <begin position="269"/>
        <end position="293"/>
    </location>
</feature>
<reference evidence="2" key="1">
    <citation type="submission" date="2022-11" db="EMBL/GenBank/DDBJ databases">
        <authorList>
            <person name="Kikuchi T."/>
        </authorList>
    </citation>
    <scope>NUCLEOTIDE SEQUENCE</scope>
    <source>
        <strain evidence="2">PS1010</strain>
    </source>
</reference>
<feature type="transmembrane region" description="Helical" evidence="1">
    <location>
        <begin position="100"/>
        <end position="123"/>
    </location>
</feature>
<organism evidence="2 3">
    <name type="scientific">Caenorhabditis angaria</name>
    <dbReference type="NCBI Taxonomy" id="860376"/>
    <lineage>
        <taxon>Eukaryota</taxon>
        <taxon>Metazoa</taxon>
        <taxon>Ecdysozoa</taxon>
        <taxon>Nematoda</taxon>
        <taxon>Chromadorea</taxon>
        <taxon>Rhabditida</taxon>
        <taxon>Rhabditina</taxon>
        <taxon>Rhabditomorpha</taxon>
        <taxon>Rhabditoidea</taxon>
        <taxon>Rhabditidae</taxon>
        <taxon>Peloderinae</taxon>
        <taxon>Caenorhabditis</taxon>
    </lineage>
</organism>
<feature type="transmembrane region" description="Helical" evidence="1">
    <location>
        <begin position="197"/>
        <end position="222"/>
    </location>
</feature>
<dbReference type="OrthoDB" id="5873245at2759"/>
<dbReference type="AlphaFoldDB" id="A0A9P1IV82"/>
<evidence type="ECO:0000256" key="1">
    <source>
        <dbReference type="SAM" id="Phobius"/>
    </source>
</evidence>
<dbReference type="Proteomes" id="UP001152747">
    <property type="component" value="Unassembled WGS sequence"/>
</dbReference>
<dbReference type="Gene3D" id="1.20.1070.10">
    <property type="entry name" value="Rhodopsin 7-helix transmembrane proteins"/>
    <property type="match status" value="1"/>
</dbReference>
<keyword evidence="3" id="KW-1185">Reference proteome</keyword>
<proteinExistence type="predicted"/>
<dbReference type="EMBL" id="CANHGI010000005">
    <property type="protein sequence ID" value="CAI5452810.1"/>
    <property type="molecule type" value="Genomic_DNA"/>
</dbReference>
<feature type="transmembrane region" description="Helical" evidence="1">
    <location>
        <begin position="385"/>
        <end position="415"/>
    </location>
</feature>
<feature type="transmembrane region" description="Helical" evidence="1">
    <location>
        <begin position="435"/>
        <end position="457"/>
    </location>
</feature>
<dbReference type="InterPro" id="IPR019425">
    <property type="entry name" value="7TM_GPCR_serpentine_rcpt_Srt"/>
</dbReference>
<keyword evidence="1" id="KW-0812">Transmembrane</keyword>
<feature type="transmembrane region" description="Helical" evidence="1">
    <location>
        <begin position="486"/>
        <end position="508"/>
    </location>
</feature>
<keyword evidence="1" id="KW-1133">Transmembrane helix</keyword>
<feature type="transmembrane region" description="Helical" evidence="1">
    <location>
        <begin position="339"/>
        <end position="364"/>
    </location>
</feature>
<feature type="transmembrane region" description="Helical" evidence="1">
    <location>
        <begin position="514"/>
        <end position="534"/>
    </location>
</feature>
<keyword evidence="1" id="KW-0472">Membrane</keyword>
<feature type="transmembrane region" description="Helical" evidence="1">
    <location>
        <begin position="305"/>
        <end position="333"/>
    </location>
</feature>
<dbReference type="PANTHER" id="PTHR23021">
    <property type="entry name" value="SERPENTINE RECEPTOR, CLASS T"/>
    <property type="match status" value="1"/>
</dbReference>
<evidence type="ECO:0000313" key="3">
    <source>
        <dbReference type="Proteomes" id="UP001152747"/>
    </source>
</evidence>
<feature type="transmembrane region" description="Helical" evidence="1">
    <location>
        <begin position="144"/>
        <end position="162"/>
    </location>
</feature>
<gene>
    <name evidence="2" type="ORF">CAMP_LOCUS15447</name>
</gene>
<dbReference type="Pfam" id="PF10321">
    <property type="entry name" value="7TM_GPCR_Srt"/>
    <property type="match status" value="2"/>
</dbReference>
<sequence>MDALIKYGGLQKNPLYSCQENHPIGERREIIGVASILMGIVASFFFIYCLKIMLNPDLFKLSCYKIMFFVGVVDVLAIFISAILTGVLGYIGATFCDYPFLIYISGALGLSFWCCSCLANIVLLINRILCFKSIKYYEMFFDGFRTYVALILPIIYGLYFLIFTKPVIFSPTIFAWIFDPQIYSNRSSEYRNIYHTMNNFVMVVITSVLYIWILVIVLQNWIQRKKSADDNHSRLTSKTMEALIKYGGLQSNPLYDCSKDTTVGIRREIIGLISMIIGTVTSILFIICLKIMLCSDLIKLSCYKIMFFVGVLDVLAICVNAILTGFLGFYGITFCEYPLLIYLSGAAGLTLWCSSCLANIVLLVNRILCFKSLVYYEMFFEGYRVYITLLLPIIYGLYFLIFTKPVIFSSALFAWLFDPLIFPDRSLEYANVYHYANNFVVVVITLVLYIYIIIIAIQNCRKPTDETTDAQSQLTAKKNNTVLKQAVAICAIDQLASIFYVAMNFVTFPAWSGILAQFLWFCAHAFPVVIYLTMNRTMKSRFLRMFCKAKYAVRIGQSTTVTK</sequence>
<dbReference type="PANTHER" id="PTHR23021:SF11">
    <property type="entry name" value="SERPENTINE RECEPTOR, CLASS T"/>
    <property type="match status" value="1"/>
</dbReference>
<comment type="caution">
    <text evidence="2">The sequence shown here is derived from an EMBL/GenBank/DDBJ whole genome shotgun (WGS) entry which is preliminary data.</text>
</comment>
<evidence type="ECO:0000313" key="2">
    <source>
        <dbReference type="EMBL" id="CAI5452810.1"/>
    </source>
</evidence>
<protein>
    <submittedName>
        <fullName evidence="2">Uncharacterized protein</fullName>
    </submittedName>
</protein>
<feature type="transmembrane region" description="Helical" evidence="1">
    <location>
        <begin position="66"/>
        <end position="88"/>
    </location>
</feature>
<name>A0A9P1IV82_9PELO</name>
<feature type="transmembrane region" description="Helical" evidence="1">
    <location>
        <begin position="30"/>
        <end position="54"/>
    </location>
</feature>